<dbReference type="Proteomes" id="UP000273022">
    <property type="component" value="Unassembled WGS sequence"/>
</dbReference>
<proteinExistence type="predicted"/>
<dbReference type="InterPro" id="IPR011663">
    <property type="entry name" value="UTRA"/>
</dbReference>
<dbReference type="Gene3D" id="3.40.1410.10">
    <property type="entry name" value="Chorismate lyase-like"/>
    <property type="match status" value="1"/>
</dbReference>
<dbReference type="InterPro" id="IPR010248">
    <property type="entry name" value="His_ut_repres"/>
</dbReference>
<dbReference type="PROSITE" id="PS50949">
    <property type="entry name" value="HTH_GNTR"/>
    <property type="match status" value="1"/>
</dbReference>
<organism evidence="6 7">
    <name type="scientific">Parashewanella spongiae</name>
    <dbReference type="NCBI Taxonomy" id="342950"/>
    <lineage>
        <taxon>Bacteria</taxon>
        <taxon>Pseudomonadati</taxon>
        <taxon>Pseudomonadota</taxon>
        <taxon>Gammaproteobacteria</taxon>
        <taxon>Alteromonadales</taxon>
        <taxon>Shewanellaceae</taxon>
        <taxon>Parashewanella</taxon>
    </lineage>
</organism>
<name>A0A3A6TGM7_9GAMM</name>
<comment type="caution">
    <text evidence="6">The sequence shown here is derived from an EMBL/GenBank/DDBJ whole genome shotgun (WGS) entry which is preliminary data.</text>
</comment>
<dbReference type="PANTHER" id="PTHR44846:SF16">
    <property type="entry name" value="TRANSCRIPTIONAL REGULATOR PHNF-RELATED"/>
    <property type="match status" value="1"/>
</dbReference>
<dbReference type="OrthoDB" id="9808698at2"/>
<dbReference type="InterPro" id="IPR036388">
    <property type="entry name" value="WH-like_DNA-bd_sf"/>
</dbReference>
<dbReference type="InterPro" id="IPR036390">
    <property type="entry name" value="WH_DNA-bd_sf"/>
</dbReference>
<feature type="domain" description="HTH gntR-type" evidence="5">
    <location>
        <begin position="3"/>
        <end position="71"/>
    </location>
</feature>
<keyword evidence="1" id="KW-0805">Transcription regulation</keyword>
<dbReference type="Pfam" id="PF00392">
    <property type="entry name" value="GntR"/>
    <property type="match status" value="1"/>
</dbReference>
<dbReference type="AlphaFoldDB" id="A0A3A6TGM7"/>
<evidence type="ECO:0000313" key="7">
    <source>
        <dbReference type="Proteomes" id="UP000273022"/>
    </source>
</evidence>
<dbReference type="GO" id="GO:0006547">
    <property type="term" value="P:L-histidine metabolic process"/>
    <property type="evidence" value="ECO:0007669"/>
    <property type="project" value="UniProtKB-UniRule"/>
</dbReference>
<evidence type="ECO:0000256" key="4">
    <source>
        <dbReference type="NCBIfam" id="TIGR02018"/>
    </source>
</evidence>
<dbReference type="GO" id="GO:0045892">
    <property type="term" value="P:negative regulation of DNA-templated transcription"/>
    <property type="evidence" value="ECO:0007669"/>
    <property type="project" value="UniProtKB-UniRule"/>
</dbReference>
<dbReference type="GO" id="GO:0003677">
    <property type="term" value="F:DNA binding"/>
    <property type="evidence" value="ECO:0007669"/>
    <property type="project" value="UniProtKB-UniRule"/>
</dbReference>
<dbReference type="FunFam" id="1.10.10.10:FF:000079">
    <property type="entry name" value="GntR family transcriptional regulator"/>
    <property type="match status" value="1"/>
</dbReference>
<dbReference type="Gene3D" id="1.10.10.10">
    <property type="entry name" value="Winged helix-like DNA-binding domain superfamily/Winged helix DNA-binding domain"/>
    <property type="match status" value="1"/>
</dbReference>
<dbReference type="RefSeq" id="WP_121853656.1">
    <property type="nucleotide sequence ID" value="NZ_CP037952.1"/>
</dbReference>
<keyword evidence="2" id="KW-0238">DNA-binding</keyword>
<dbReference type="CDD" id="cd07377">
    <property type="entry name" value="WHTH_GntR"/>
    <property type="match status" value="1"/>
</dbReference>
<evidence type="ECO:0000256" key="1">
    <source>
        <dbReference type="ARBA" id="ARBA00023015"/>
    </source>
</evidence>
<gene>
    <name evidence="6" type="primary">hutC</name>
    <name evidence="6" type="ORF">D5R81_10845</name>
</gene>
<dbReference type="SMART" id="SM00866">
    <property type="entry name" value="UTRA"/>
    <property type="match status" value="1"/>
</dbReference>
<protein>
    <recommendedName>
        <fullName evidence="4">Histidine utilization repressor</fullName>
    </recommendedName>
</protein>
<keyword evidence="3" id="KW-0804">Transcription</keyword>
<evidence type="ECO:0000259" key="5">
    <source>
        <dbReference type="PROSITE" id="PS50949"/>
    </source>
</evidence>
<dbReference type="PANTHER" id="PTHR44846">
    <property type="entry name" value="MANNOSYL-D-GLYCERATE TRANSPORT/METABOLISM SYSTEM REPRESSOR MNGR-RELATED"/>
    <property type="match status" value="1"/>
</dbReference>
<dbReference type="PRINTS" id="PR00035">
    <property type="entry name" value="HTHGNTR"/>
</dbReference>
<dbReference type="InterPro" id="IPR028978">
    <property type="entry name" value="Chorismate_lyase_/UTRA_dom_sf"/>
</dbReference>
<dbReference type="Pfam" id="PF07702">
    <property type="entry name" value="UTRA"/>
    <property type="match status" value="1"/>
</dbReference>
<dbReference type="EMBL" id="QYYH01000061">
    <property type="protein sequence ID" value="RJY14697.1"/>
    <property type="molecule type" value="Genomic_DNA"/>
</dbReference>
<evidence type="ECO:0000256" key="2">
    <source>
        <dbReference type="ARBA" id="ARBA00023125"/>
    </source>
</evidence>
<dbReference type="SMART" id="SM00345">
    <property type="entry name" value="HTH_GNTR"/>
    <property type="match status" value="1"/>
</dbReference>
<dbReference type="GO" id="GO:0003700">
    <property type="term" value="F:DNA-binding transcription factor activity"/>
    <property type="evidence" value="ECO:0007669"/>
    <property type="project" value="UniProtKB-UniRule"/>
</dbReference>
<dbReference type="NCBIfam" id="TIGR02018">
    <property type="entry name" value="his_ut_repres"/>
    <property type="match status" value="1"/>
</dbReference>
<evidence type="ECO:0000256" key="3">
    <source>
        <dbReference type="ARBA" id="ARBA00023163"/>
    </source>
</evidence>
<dbReference type="InterPro" id="IPR000524">
    <property type="entry name" value="Tscrpt_reg_HTH_GntR"/>
</dbReference>
<dbReference type="SUPFAM" id="SSF46785">
    <property type="entry name" value="Winged helix' DNA-binding domain"/>
    <property type="match status" value="1"/>
</dbReference>
<keyword evidence="7" id="KW-1185">Reference proteome</keyword>
<evidence type="ECO:0000313" key="6">
    <source>
        <dbReference type="EMBL" id="RJY14697.1"/>
    </source>
</evidence>
<reference evidence="6 7" key="1">
    <citation type="submission" date="2018-09" db="EMBL/GenBank/DDBJ databases">
        <title>Phylogeny of the Shewanellaceae, and recommendation for two new genera, Pseudoshewanella and Parashewanella.</title>
        <authorList>
            <person name="Wang G."/>
        </authorList>
    </citation>
    <scope>NUCLEOTIDE SEQUENCE [LARGE SCALE GENOMIC DNA]</scope>
    <source>
        <strain evidence="6 7">KCTC 22492</strain>
    </source>
</reference>
<sequence>MIRAKFATIKQHIIERIESGVWGEQTKLPSENQLADEFGCSRMTARRAVTELCDIGVLERSQGIGTFVSGLTAQSSVLTIRNISDEIKSRGHGYSVLQLALTTQVADKEISIALDVEVGATVFYSELLHYEQDEPLQLECRYVNPKLVPNYLQQDFSQCTPHEYLSQVAPLTEAHHKIQAMLPSLDQVHQLELRTMEACLLISRRTWSRQGVVSFAKLIHPGSRFHLGGHLTF</sequence>
<dbReference type="SUPFAM" id="SSF64288">
    <property type="entry name" value="Chorismate lyase-like"/>
    <property type="match status" value="1"/>
</dbReference>
<accession>A0A3A6TGM7</accession>
<dbReference type="InterPro" id="IPR050679">
    <property type="entry name" value="Bact_HTH_transcr_reg"/>
</dbReference>